<keyword evidence="4" id="KW-1185">Reference proteome</keyword>
<evidence type="ECO:0000256" key="1">
    <source>
        <dbReference type="SAM" id="MobiDB-lite"/>
    </source>
</evidence>
<sequence length="148" mass="14619">MLSAAAAASVLLLTAACGSNDSDAASSPETSASASPSDAAGTDGADSGTGTFADGDYSAEGSYSNPGGQSTVKVDLTLADGKVSDVTVTPEAENSTSKQYQTKFAGGIAKEVVGKSLDELKVSKVSGSSLTSQGFNQAIDAIKDEARP</sequence>
<dbReference type="OrthoDB" id="4232596at2"/>
<dbReference type="GO" id="GO:0010181">
    <property type="term" value="F:FMN binding"/>
    <property type="evidence" value="ECO:0007669"/>
    <property type="project" value="InterPro"/>
</dbReference>
<evidence type="ECO:0000256" key="2">
    <source>
        <dbReference type="SAM" id="SignalP"/>
    </source>
</evidence>
<feature type="compositionally biased region" description="Polar residues" evidence="1">
    <location>
        <begin position="61"/>
        <end position="71"/>
    </location>
</feature>
<dbReference type="SMART" id="SM00900">
    <property type="entry name" value="FMN_bind"/>
    <property type="match status" value="1"/>
</dbReference>
<proteinExistence type="predicted"/>
<dbReference type="Proteomes" id="UP000244384">
    <property type="component" value="Chromosome"/>
</dbReference>
<dbReference type="Pfam" id="PF04205">
    <property type="entry name" value="FMN_bind"/>
    <property type="match status" value="1"/>
</dbReference>
<accession>A0A5F2EMC6</accession>
<dbReference type="KEGG" id="aez:C3E78_16470"/>
<evidence type="ECO:0000313" key="3">
    <source>
        <dbReference type="EMBL" id="AWB94227.1"/>
    </source>
</evidence>
<organism evidence="3 4">
    <name type="scientific">Aeromicrobium chenweiae</name>
    <dbReference type="NCBI Taxonomy" id="2079793"/>
    <lineage>
        <taxon>Bacteria</taxon>
        <taxon>Bacillati</taxon>
        <taxon>Actinomycetota</taxon>
        <taxon>Actinomycetes</taxon>
        <taxon>Propionibacteriales</taxon>
        <taxon>Nocardioidaceae</taxon>
        <taxon>Aeromicrobium</taxon>
    </lineage>
</organism>
<dbReference type="GO" id="GO:0016020">
    <property type="term" value="C:membrane"/>
    <property type="evidence" value="ECO:0007669"/>
    <property type="project" value="InterPro"/>
</dbReference>
<accession>A0A2S0WSC1</accession>
<feature type="compositionally biased region" description="Low complexity" evidence="1">
    <location>
        <begin position="19"/>
        <end position="56"/>
    </location>
</feature>
<feature type="signal peptide" evidence="2">
    <location>
        <begin position="1"/>
        <end position="24"/>
    </location>
</feature>
<gene>
    <name evidence="3" type="ORF">C3E78_16470</name>
</gene>
<dbReference type="InterPro" id="IPR007329">
    <property type="entry name" value="FMN-bd"/>
</dbReference>
<dbReference type="EMBL" id="CP026952">
    <property type="protein sequence ID" value="AWB94227.1"/>
    <property type="molecule type" value="Genomic_DNA"/>
</dbReference>
<feature type="chain" id="PRO_5043893197" evidence="2">
    <location>
        <begin position="25"/>
        <end position="148"/>
    </location>
</feature>
<protein>
    <submittedName>
        <fullName evidence="3">Uncharacterized protein</fullName>
    </submittedName>
</protein>
<name>A0A2S0WSC1_9ACTN</name>
<feature type="region of interest" description="Disordered" evidence="1">
    <location>
        <begin position="19"/>
        <end position="71"/>
    </location>
</feature>
<keyword evidence="2" id="KW-0732">Signal</keyword>
<evidence type="ECO:0000313" key="4">
    <source>
        <dbReference type="Proteomes" id="UP000244384"/>
    </source>
</evidence>
<dbReference type="AlphaFoldDB" id="A0A2S0WSC1"/>
<dbReference type="Gene3D" id="3.90.1010.20">
    <property type="match status" value="1"/>
</dbReference>
<reference evidence="4" key="1">
    <citation type="submission" date="2018-01" db="EMBL/GenBank/DDBJ databases">
        <authorList>
            <person name="Li J."/>
        </authorList>
    </citation>
    <scope>NUCLEOTIDE SEQUENCE [LARGE SCALE GENOMIC DNA]</scope>
    <source>
        <strain evidence="4">592</strain>
    </source>
</reference>